<accession>A8LTM8</accession>
<dbReference type="HOGENOM" id="CLU_939175_0_0_5"/>
<evidence type="ECO:0000313" key="3">
    <source>
        <dbReference type="EMBL" id="ABV95595.1"/>
    </source>
</evidence>
<geneLocation type="plasmid" evidence="3 4">
    <name>pDSHI02</name>
</geneLocation>
<proteinExistence type="predicted"/>
<dbReference type="AlphaFoldDB" id="A8LTM8"/>
<feature type="region of interest" description="Disordered" evidence="2">
    <location>
        <begin position="1"/>
        <end position="30"/>
    </location>
</feature>
<evidence type="ECO:0000313" key="4">
    <source>
        <dbReference type="Proteomes" id="UP000006833"/>
    </source>
</evidence>
<feature type="compositionally biased region" description="Low complexity" evidence="2">
    <location>
        <begin position="1"/>
        <end position="12"/>
    </location>
</feature>
<name>A8LTM8_DINSH</name>
<feature type="coiled-coil region" evidence="1">
    <location>
        <begin position="61"/>
        <end position="123"/>
    </location>
</feature>
<sequence>MPKTSTTKTVAASRRRSATGSGGSTPPRVSATKAEVVEILLETQKKLLEAETALGTRTRTISALEDELAAARAEADRAETDAYAAQVEIRILEGARDAAHARLAEARTEVLELTRVLARMQEHRDQDAARIAELSDRLTKAEGSGNSHLEMLQQELATARAKAGNLPDLEQTVARQTQQLATQAQEIVELSRLLSEAEARADDSDRAVHAAGTWLAPLLGPLLSHPSGAPFSEEEYTEYAARIVASGAFDPDWYNMTNPDVAESGSDPARHFLQYGLAEGRAPRDLRVPHQPPEAE</sequence>
<keyword evidence="4" id="KW-1185">Reference proteome</keyword>
<dbReference type="EMBL" id="CP000832">
    <property type="protein sequence ID" value="ABV95595.1"/>
    <property type="molecule type" value="Genomic_DNA"/>
</dbReference>
<evidence type="ECO:0000256" key="1">
    <source>
        <dbReference type="SAM" id="Coils"/>
    </source>
</evidence>
<keyword evidence="3" id="KW-0614">Plasmid</keyword>
<reference evidence="4" key="1">
    <citation type="journal article" date="2010" name="ISME J.">
        <title>The complete genome sequence of the algal symbiont Dinoroseobacter shibae: a hitchhiker's guide to life in the sea.</title>
        <authorList>
            <person name="Wagner-Dobler I."/>
            <person name="Ballhausen B."/>
            <person name="Berger M."/>
            <person name="Brinkhoff T."/>
            <person name="Buchholz I."/>
            <person name="Bunk B."/>
            <person name="Cypionka H."/>
            <person name="Daniel R."/>
            <person name="Drepper T."/>
            <person name="Gerdts G."/>
            <person name="Hahnke S."/>
            <person name="Han C."/>
            <person name="Jahn D."/>
            <person name="Kalhoefer D."/>
            <person name="Kiss H."/>
            <person name="Klenk H.P."/>
            <person name="Kyrpides N."/>
            <person name="Liebl W."/>
            <person name="Liesegang H."/>
            <person name="Meincke L."/>
            <person name="Pati A."/>
            <person name="Petersen J."/>
            <person name="Piekarski T."/>
            <person name="Pommerenke C."/>
            <person name="Pradella S."/>
            <person name="Pukall R."/>
            <person name="Rabus R."/>
            <person name="Stackebrandt E."/>
            <person name="Thole S."/>
            <person name="Thompson L."/>
            <person name="Tielen P."/>
            <person name="Tomasch J."/>
            <person name="von Jan M."/>
            <person name="Wanphrut N."/>
            <person name="Wichels A."/>
            <person name="Zech H."/>
            <person name="Simon M."/>
        </authorList>
    </citation>
    <scope>NUCLEOTIDE SEQUENCE [LARGE SCALE GENOMIC DNA]</scope>
    <source>
        <strain evidence="4">DSM 16493 / NCIMB 14021 / DFL 12</strain>
        <plasmid evidence="4">Plasmid pDSHI02</plasmid>
    </source>
</reference>
<keyword evidence="1" id="KW-0175">Coiled coil</keyword>
<dbReference type="KEGG" id="dsh:Dshi_3867"/>
<dbReference type="OrthoDB" id="7527830at2"/>
<dbReference type="Proteomes" id="UP000006833">
    <property type="component" value="Plasmid pDSHI02"/>
</dbReference>
<evidence type="ECO:0000256" key="2">
    <source>
        <dbReference type="SAM" id="MobiDB-lite"/>
    </source>
</evidence>
<dbReference type="SUPFAM" id="SSF57997">
    <property type="entry name" value="Tropomyosin"/>
    <property type="match status" value="1"/>
</dbReference>
<dbReference type="RefSeq" id="WP_012187258.1">
    <property type="nucleotide sequence ID" value="NC_009956.1"/>
</dbReference>
<organism evidence="3 4">
    <name type="scientific">Dinoroseobacter shibae (strain DSM 16493 / NCIMB 14021 / DFL 12)</name>
    <dbReference type="NCBI Taxonomy" id="398580"/>
    <lineage>
        <taxon>Bacteria</taxon>
        <taxon>Pseudomonadati</taxon>
        <taxon>Pseudomonadota</taxon>
        <taxon>Alphaproteobacteria</taxon>
        <taxon>Rhodobacterales</taxon>
        <taxon>Roseobacteraceae</taxon>
        <taxon>Dinoroseobacter</taxon>
    </lineage>
</organism>
<gene>
    <name evidence="3" type="ordered locus">Dshi_3867</name>
</gene>
<protein>
    <submittedName>
        <fullName evidence="3">Uncharacterized protein</fullName>
    </submittedName>
</protein>
<feature type="coiled-coil region" evidence="1">
    <location>
        <begin position="180"/>
        <end position="207"/>
    </location>
</feature>